<dbReference type="PANTHER" id="PTHR11955">
    <property type="entry name" value="FATTY ACID BINDING PROTEIN"/>
    <property type="match status" value="1"/>
</dbReference>
<dbReference type="PRINTS" id="PR00178">
    <property type="entry name" value="FATTYACIDBP"/>
</dbReference>
<dbReference type="SUPFAM" id="SSF50814">
    <property type="entry name" value="Lipocalins"/>
    <property type="match status" value="1"/>
</dbReference>
<name>B0KZL2_TYRPU</name>
<dbReference type="PROSITE" id="PS00214">
    <property type="entry name" value="FABP"/>
    <property type="match status" value="1"/>
</dbReference>
<dbReference type="Gene3D" id="2.40.128.20">
    <property type="match status" value="1"/>
</dbReference>
<keyword evidence="2" id="KW-0446">Lipid-binding</keyword>
<comment type="similarity">
    <text evidence="1 4">Belongs to the calycin superfamily. Fatty-acid binding protein (FABP) family.</text>
</comment>
<evidence type="ECO:0000259" key="5">
    <source>
        <dbReference type="PROSITE" id="PS00214"/>
    </source>
</evidence>
<evidence type="ECO:0000256" key="4">
    <source>
        <dbReference type="RuleBase" id="RU003696"/>
    </source>
</evidence>
<proteinExistence type="evidence at transcript level"/>
<evidence type="ECO:0000256" key="2">
    <source>
        <dbReference type="ARBA" id="ARBA00023121"/>
    </source>
</evidence>
<feature type="domain" description="Cytosolic fatty-acid binding proteins" evidence="5">
    <location>
        <begin position="5"/>
        <end position="22"/>
    </location>
</feature>
<dbReference type="InterPro" id="IPR012674">
    <property type="entry name" value="Calycin"/>
</dbReference>
<dbReference type="Allergome" id="1692">
    <property type="allergen name" value="Tyr p 13"/>
</dbReference>
<dbReference type="InterPro" id="IPR031259">
    <property type="entry name" value="ILBP"/>
</dbReference>
<reference evidence="6" key="1">
    <citation type="submission" date="2006-09" db="EMBL/GenBank/DDBJ databases">
        <title>Effect of polymorphism in group 13 allergen (Tyrophagus putrescentiae) on IgE binding.</title>
        <authorList>
            <person name="Tan C.L."/>
            <person name="Chew F.T."/>
        </authorList>
    </citation>
    <scope>NUCLEOTIDE SEQUENCE</scope>
</reference>
<dbReference type="GO" id="GO:0005504">
    <property type="term" value="F:fatty acid binding"/>
    <property type="evidence" value="ECO:0007669"/>
    <property type="project" value="UniProtKB-ARBA"/>
</dbReference>
<dbReference type="Pfam" id="PF00061">
    <property type="entry name" value="Lipocalin"/>
    <property type="match status" value="1"/>
</dbReference>
<keyword evidence="4" id="KW-0813">Transport</keyword>
<dbReference type="FunFam" id="2.40.128.20:FF:000001">
    <property type="entry name" value="Fatty acid-binding protein, adipocyte"/>
    <property type="match status" value="1"/>
</dbReference>
<evidence type="ECO:0000256" key="1">
    <source>
        <dbReference type="ARBA" id="ARBA00008390"/>
    </source>
</evidence>
<organism evidence="6">
    <name type="scientific">Tyrophagus putrescentiae</name>
    <name type="common">Mold mite</name>
    <name type="synonym">Acarus putrescentiae</name>
    <dbReference type="NCBI Taxonomy" id="59818"/>
    <lineage>
        <taxon>Eukaryota</taxon>
        <taxon>Metazoa</taxon>
        <taxon>Ecdysozoa</taxon>
        <taxon>Arthropoda</taxon>
        <taxon>Chelicerata</taxon>
        <taxon>Arachnida</taxon>
        <taxon>Acari</taxon>
        <taxon>Acariformes</taxon>
        <taxon>Sarcoptiformes</taxon>
        <taxon>Astigmata</taxon>
        <taxon>Acaroidea</taxon>
        <taxon>Acaridae</taxon>
        <taxon>Tyrophaginae</taxon>
        <taxon>Tyrophagus</taxon>
    </lineage>
</organism>
<dbReference type="InterPro" id="IPR000566">
    <property type="entry name" value="Lipocln_cytosolic_FA-bd_dom"/>
</dbReference>
<dbReference type="InterPro" id="IPR000463">
    <property type="entry name" value="Fatty_acid-bd"/>
</dbReference>
<dbReference type="AlphaFoldDB" id="B0KZL2"/>
<evidence type="ECO:0000313" key="6">
    <source>
        <dbReference type="EMBL" id="ABM53751.1"/>
    </source>
</evidence>
<dbReference type="EMBL" id="DQ983315">
    <property type="protein sequence ID" value="ABM53751.1"/>
    <property type="molecule type" value="mRNA"/>
</dbReference>
<dbReference type="CDD" id="cd19614">
    <property type="entry name" value="FABP_Der_p_13-like"/>
    <property type="match status" value="1"/>
</dbReference>
<accession>B0KZL2</accession>
<protein>
    <recommendedName>
        <fullName evidence="3">Fatty acid-binding protein</fullName>
    </recommendedName>
</protein>
<sequence length="130" mass="14593">MTIEGKYKLEKSENFDAFLDKLGVGFMVKTAAKTLKPTLEVEVAGDTYTLRSLSTFKNTEIKFKLGEEFEEDRADGKKVKTVVNKEGDNKLVQTQFGDKEVKIIREFNGDDVVVTASVDGVTSVRSYKRI</sequence>
<evidence type="ECO:0000256" key="3">
    <source>
        <dbReference type="ARBA" id="ARBA00068043"/>
    </source>
</evidence>